<dbReference type="NCBIfam" id="NF011118">
    <property type="entry name" value="PRK14548.1"/>
    <property type="match status" value="1"/>
</dbReference>
<keyword evidence="2 6" id="KW-0699">rRNA-binding</keyword>
<dbReference type="InterPro" id="IPR012677">
    <property type="entry name" value="Nucleotide-bd_a/b_plait_sf"/>
</dbReference>
<evidence type="ECO:0000256" key="2">
    <source>
        <dbReference type="ARBA" id="ARBA00022730"/>
    </source>
</evidence>
<dbReference type="InterPro" id="IPR012678">
    <property type="entry name" value="Ribosomal_uL23/eL15/eS24_sf"/>
</dbReference>
<dbReference type="GO" id="GO:0006412">
    <property type="term" value="P:translation"/>
    <property type="evidence" value="ECO:0007669"/>
    <property type="project" value="UniProtKB-UniRule"/>
</dbReference>
<comment type="subunit">
    <text evidence="6">Part of the 50S ribosomal subunit. Contacts protein L29.</text>
</comment>
<dbReference type="PANTHER" id="PTHR11620">
    <property type="entry name" value="60S RIBOSOMAL PROTEIN L23A"/>
    <property type="match status" value="1"/>
</dbReference>
<dbReference type="GO" id="GO:1990904">
    <property type="term" value="C:ribonucleoprotein complex"/>
    <property type="evidence" value="ECO:0007669"/>
    <property type="project" value="UniProtKB-KW"/>
</dbReference>
<comment type="caution">
    <text evidence="7">The sequence shown here is derived from an EMBL/GenBank/DDBJ whole genome shotgun (WGS) entry which is preliminary data.</text>
</comment>
<evidence type="ECO:0000313" key="7">
    <source>
        <dbReference type="EMBL" id="KON31168.1"/>
    </source>
</evidence>
<evidence type="ECO:0000256" key="3">
    <source>
        <dbReference type="ARBA" id="ARBA00022884"/>
    </source>
</evidence>
<name>A0A0M0BRE5_9ARCH</name>
<dbReference type="FunFam" id="3.30.70.330:FF:000532">
    <property type="entry name" value="50S ribosomal protein L23"/>
    <property type="match status" value="1"/>
</dbReference>
<evidence type="ECO:0000256" key="6">
    <source>
        <dbReference type="HAMAP-Rule" id="MF_01369"/>
    </source>
</evidence>
<dbReference type="NCBIfam" id="TIGR03636">
    <property type="entry name" value="uL23_arch"/>
    <property type="match status" value="1"/>
</dbReference>
<dbReference type="Pfam" id="PF00276">
    <property type="entry name" value="Ribosomal_L23"/>
    <property type="match status" value="1"/>
</dbReference>
<dbReference type="InterPro" id="IPR019985">
    <property type="entry name" value="Ribosomal_uL23"/>
</dbReference>
<evidence type="ECO:0000256" key="1">
    <source>
        <dbReference type="ARBA" id="ARBA00006700"/>
    </source>
</evidence>
<dbReference type="EMBL" id="LFWZ01000011">
    <property type="protein sequence ID" value="KON31168.1"/>
    <property type="molecule type" value="Genomic_DNA"/>
</dbReference>
<proteinExistence type="inferred from homology"/>
<organism evidence="7 8">
    <name type="scientific">miscellaneous Crenarchaeota group-15 archaeon DG-45</name>
    <dbReference type="NCBI Taxonomy" id="1685127"/>
    <lineage>
        <taxon>Archaea</taxon>
        <taxon>Candidatus Bathyarchaeota</taxon>
        <taxon>MCG-15</taxon>
    </lineage>
</organism>
<comment type="similarity">
    <text evidence="1 6">Belongs to the universal ribosomal protein uL23 family.</text>
</comment>
<dbReference type="GO" id="GO:0019843">
    <property type="term" value="F:rRNA binding"/>
    <property type="evidence" value="ECO:0007669"/>
    <property type="project" value="UniProtKB-UniRule"/>
</dbReference>
<reference evidence="7 8" key="1">
    <citation type="submission" date="2015-06" db="EMBL/GenBank/DDBJ databases">
        <title>New insights into the roles of widespread benthic archaea in carbon and nitrogen cycling.</title>
        <authorList>
            <person name="Lazar C.S."/>
            <person name="Baker B.J."/>
            <person name="Seitz K.W."/>
            <person name="Hyde A.S."/>
            <person name="Dick G.J."/>
            <person name="Hinrichs K.-U."/>
            <person name="Teske A.P."/>
        </authorList>
    </citation>
    <scope>NUCLEOTIDE SEQUENCE [LARGE SCALE GENOMIC DNA]</scope>
    <source>
        <strain evidence="7">DG-45</strain>
    </source>
</reference>
<gene>
    <name evidence="6" type="primary">rpl23</name>
    <name evidence="7" type="ORF">AC482_01660</name>
</gene>
<keyword evidence="3 6" id="KW-0694">RNA-binding</keyword>
<dbReference type="Gene3D" id="3.30.70.330">
    <property type="match status" value="1"/>
</dbReference>
<dbReference type="AlphaFoldDB" id="A0A0M0BRE5"/>
<dbReference type="HAMAP" id="MF_01369_A">
    <property type="entry name" value="Ribosomal_uL23_A"/>
    <property type="match status" value="1"/>
</dbReference>
<dbReference type="HAMAP" id="MF_01369_B">
    <property type="entry name" value="Ribosomal_uL23_B"/>
    <property type="match status" value="1"/>
</dbReference>
<keyword evidence="4 6" id="KW-0689">Ribosomal protein</keyword>
<evidence type="ECO:0000313" key="8">
    <source>
        <dbReference type="Proteomes" id="UP000037210"/>
    </source>
</evidence>
<dbReference type="SUPFAM" id="SSF54189">
    <property type="entry name" value="Ribosomal proteins S24e, L23 and L15e"/>
    <property type="match status" value="1"/>
</dbReference>
<dbReference type="GO" id="GO:0005840">
    <property type="term" value="C:ribosome"/>
    <property type="evidence" value="ECO:0007669"/>
    <property type="project" value="UniProtKB-UniRule"/>
</dbReference>
<evidence type="ECO:0000256" key="4">
    <source>
        <dbReference type="ARBA" id="ARBA00022980"/>
    </source>
</evidence>
<evidence type="ECO:0000256" key="5">
    <source>
        <dbReference type="ARBA" id="ARBA00023274"/>
    </source>
</evidence>
<dbReference type="Proteomes" id="UP000037210">
    <property type="component" value="Unassembled WGS sequence"/>
</dbReference>
<dbReference type="GO" id="GO:0003735">
    <property type="term" value="F:structural constituent of ribosome"/>
    <property type="evidence" value="ECO:0007669"/>
    <property type="project" value="UniProtKB-UniRule"/>
</dbReference>
<dbReference type="InterPro" id="IPR013025">
    <property type="entry name" value="Ribosomal_uL23-like"/>
</dbReference>
<accession>A0A0M0BRE5</accession>
<sequence>MRPHEVILYPLMTERSVHMIENENKLVFIVDRRADKHQIARAVRDLYDVEVDRVRTLIVPQGLKKAFVKLREGHDASDVAIRLGIL</sequence>
<keyword evidence="5 6" id="KW-0687">Ribonucleoprotein</keyword>
<protein>
    <recommendedName>
        <fullName evidence="6">Large ribosomal subunit protein uL23</fullName>
    </recommendedName>
</protein>
<comment type="function">
    <text evidence="6">Binds to 23S rRNA. One of the proteins that surrounds the polypeptide exit tunnel on the outside of the ribosome.</text>
</comment>